<gene>
    <name evidence="1" type="ORF">IAB68_06450</name>
</gene>
<dbReference type="Pfam" id="PF06838">
    <property type="entry name" value="Met_gamma_lyase"/>
    <property type="match status" value="1"/>
</dbReference>
<dbReference type="AlphaFoldDB" id="A0A9D1LJH1"/>
<dbReference type="PANTHER" id="PTHR46658:SF1">
    <property type="entry name" value="CYS OR MET METABOLISM PYRIDOXAL-PHOSPHATE-DEPENDENT ENZYME"/>
    <property type="match status" value="1"/>
</dbReference>
<dbReference type="PANTHER" id="PTHR46658">
    <property type="entry name" value="CYS OR MET METABOLISM PYRIDOXAL-PHOSPHATE-DEPENDENT ENZYME"/>
    <property type="match status" value="1"/>
</dbReference>
<organism evidence="1 2">
    <name type="scientific">Candidatus Aphodocola excrementigallinarum</name>
    <dbReference type="NCBI Taxonomy" id="2840670"/>
    <lineage>
        <taxon>Bacteria</taxon>
        <taxon>Bacillati</taxon>
        <taxon>Bacillota</taxon>
        <taxon>Bacilli</taxon>
        <taxon>Candidatus Aphodocola</taxon>
    </lineage>
</organism>
<dbReference type="Gene3D" id="3.40.640.10">
    <property type="entry name" value="Type I PLP-dependent aspartate aminotransferase-like (Major domain)"/>
    <property type="match status" value="1"/>
</dbReference>
<dbReference type="InterPro" id="IPR009651">
    <property type="entry name" value="Met_g_lyase_put"/>
</dbReference>
<dbReference type="EMBL" id="DVMT01000065">
    <property type="protein sequence ID" value="HIU40917.1"/>
    <property type="molecule type" value="Genomic_DNA"/>
</dbReference>
<dbReference type="InterPro" id="IPR015424">
    <property type="entry name" value="PyrdxlP-dep_Trfase"/>
</dbReference>
<dbReference type="InterPro" id="IPR015421">
    <property type="entry name" value="PyrdxlP-dep_Trfase_major"/>
</dbReference>
<dbReference type="SUPFAM" id="SSF53383">
    <property type="entry name" value="PLP-dependent transferases"/>
    <property type="match status" value="1"/>
</dbReference>
<sequence length="417" mass="46019">MYNEFGINNKAKEIVLKEEENLKEEFKKIDELCDINSLKVLNAFNKNNITEAHFNSTTGYGYDDMGRDAIERVFADVLGAEDALVRSQFISGSHALCVALFAYLRPNDVMLSITGTPYDTLHEVIGIKENKSSLKSFGVKYDEIDLKDNDFDYDEIKKYLKNNKVKLIEIQRSKGYSTRKSIEVDKVEKVIKEIRSVDKEVIIMVDNCYCEFVEDKTPLEVGADIIVGSLIKNLGGGIAPNGAYIAGKKELVDLAGERLTLPGEGREVGPSLGINKSILQGLFFAPLVVASSLKTAVLTSKVLEKLGYEVDPKYNEKRADIVQNIVFGNEKDLVNYCGGIQSASPVDSASKPIPWDMPGYTDKIVMASGSFTQGSSIELSCDGPVRKPYIAYQQGSLTYSYGKIAVMKAVSNLINSD</sequence>
<dbReference type="Gene3D" id="3.90.1150.60">
    <property type="entry name" value="Methioning gamme-lyase, C-terminal domain"/>
    <property type="match status" value="1"/>
</dbReference>
<protein>
    <submittedName>
        <fullName evidence="1">Methionine gamma-lyase family protein</fullName>
    </submittedName>
</protein>
<comment type="caution">
    <text evidence="1">The sequence shown here is derived from an EMBL/GenBank/DDBJ whole genome shotgun (WGS) entry which is preliminary data.</text>
</comment>
<accession>A0A9D1LJH1</accession>
<name>A0A9D1LJH1_9FIRM</name>
<reference evidence="1" key="1">
    <citation type="submission" date="2020-10" db="EMBL/GenBank/DDBJ databases">
        <authorList>
            <person name="Gilroy R."/>
        </authorList>
    </citation>
    <scope>NUCLEOTIDE SEQUENCE</scope>
    <source>
        <strain evidence="1">CHK193-30670</strain>
    </source>
</reference>
<reference evidence="1" key="2">
    <citation type="journal article" date="2021" name="PeerJ">
        <title>Extensive microbial diversity within the chicken gut microbiome revealed by metagenomics and culture.</title>
        <authorList>
            <person name="Gilroy R."/>
            <person name="Ravi A."/>
            <person name="Getino M."/>
            <person name="Pursley I."/>
            <person name="Horton D.L."/>
            <person name="Alikhan N.F."/>
            <person name="Baker D."/>
            <person name="Gharbi K."/>
            <person name="Hall N."/>
            <person name="Watson M."/>
            <person name="Adriaenssens E.M."/>
            <person name="Foster-Nyarko E."/>
            <person name="Jarju S."/>
            <person name="Secka A."/>
            <person name="Antonio M."/>
            <person name="Oren A."/>
            <person name="Chaudhuri R.R."/>
            <person name="La Ragione R."/>
            <person name="Hildebrand F."/>
            <person name="Pallen M.J."/>
        </authorList>
    </citation>
    <scope>NUCLEOTIDE SEQUENCE</scope>
    <source>
        <strain evidence="1">CHK193-30670</strain>
    </source>
</reference>
<proteinExistence type="predicted"/>
<dbReference type="Proteomes" id="UP000824074">
    <property type="component" value="Unassembled WGS sequence"/>
</dbReference>
<evidence type="ECO:0000313" key="2">
    <source>
        <dbReference type="Proteomes" id="UP000824074"/>
    </source>
</evidence>
<evidence type="ECO:0000313" key="1">
    <source>
        <dbReference type="EMBL" id="HIU40917.1"/>
    </source>
</evidence>